<dbReference type="RefSeq" id="WP_048032629.1">
    <property type="nucleotide sequence ID" value="NZ_CP030117.1"/>
</dbReference>
<sequence>MSNKVNNRKWRNPYAPIPSKKLSDQVENVSLSISPKRILPAVDLRTSVTKMRHNIKGIGSTIRQVEDTMDSLYGAMEMIENLGKRTPEPEVVAEKPATAGKRKAAPEPQKVAETPPQESGLGSLLANIDIGQLLGLLQSPLVQNLITQVSSNSKERKKEG</sequence>
<feature type="region of interest" description="Disordered" evidence="1">
    <location>
        <begin position="84"/>
        <end position="120"/>
    </location>
</feature>
<evidence type="ECO:0000313" key="2">
    <source>
        <dbReference type="EMBL" id="AWX55899.1"/>
    </source>
</evidence>
<dbReference type="AlphaFoldDB" id="A0A2Z4MHJ2"/>
<proteinExistence type="predicted"/>
<reference evidence="2 3" key="1">
    <citation type="journal article" date="2015" name="Genome Announc.">
        <title>Draft Genome Sequence of Brevibacillus brevis DZQ7, a Plant Growth-Promoting Rhizobacterium with Broad-Spectrum Antimicrobial Activity.</title>
        <authorList>
            <person name="Hou Q."/>
            <person name="Wang C."/>
            <person name="Hou X."/>
            <person name="Xia Z."/>
            <person name="Ye J."/>
            <person name="Liu K."/>
            <person name="Liu H."/>
            <person name="Wang J."/>
            <person name="Guo H."/>
            <person name="Yu X."/>
            <person name="Yang Y."/>
            <person name="Du B."/>
            <person name="Ding Y."/>
        </authorList>
    </citation>
    <scope>NUCLEOTIDE SEQUENCE [LARGE SCALE GENOMIC DNA]</scope>
    <source>
        <strain evidence="2 3">DZQ7</strain>
    </source>
</reference>
<protein>
    <submittedName>
        <fullName evidence="2">Uncharacterized protein</fullName>
    </submittedName>
</protein>
<name>A0A2Z4MHJ2_BREBE</name>
<evidence type="ECO:0000313" key="3">
    <source>
        <dbReference type="Proteomes" id="UP000036061"/>
    </source>
</evidence>
<gene>
    <name evidence="2" type="ORF">AB432_012970</name>
</gene>
<accession>A0A2Z4MHJ2</accession>
<evidence type="ECO:0000256" key="1">
    <source>
        <dbReference type="SAM" id="MobiDB-lite"/>
    </source>
</evidence>
<organism evidence="2 3">
    <name type="scientific">Brevibacillus brevis</name>
    <name type="common">Bacillus brevis</name>
    <dbReference type="NCBI Taxonomy" id="1393"/>
    <lineage>
        <taxon>Bacteria</taxon>
        <taxon>Bacillati</taxon>
        <taxon>Bacillota</taxon>
        <taxon>Bacilli</taxon>
        <taxon>Bacillales</taxon>
        <taxon>Paenibacillaceae</taxon>
        <taxon>Brevibacillus</taxon>
    </lineage>
</organism>
<dbReference type="EMBL" id="CP030117">
    <property type="protein sequence ID" value="AWX55899.1"/>
    <property type="molecule type" value="Genomic_DNA"/>
</dbReference>
<dbReference type="Proteomes" id="UP000036061">
    <property type="component" value="Chromosome"/>
</dbReference>